<dbReference type="PIRSF" id="PIRSF036382">
    <property type="entry name" value="RR_antiterm"/>
    <property type="match status" value="1"/>
</dbReference>
<dbReference type="GO" id="GO:0003723">
    <property type="term" value="F:RNA binding"/>
    <property type="evidence" value="ECO:0007669"/>
    <property type="project" value="InterPro"/>
</dbReference>
<sequence>MRKTVVIVDDSLGSRATLSQALKRLGCEVVGEGSRGSEAIRLVQTLKPDVLFLAVGLPDMDGLTVAAHILEALPLPILILSSHLDQELIQRAKEAGVMAYLLKPLREEELLPAIELAISRFEEFNALRKENADLRRILEDRKLIERAKGILMERERISEQQAFARIQKTSMNTRRSMAEIAQAILLSEAVTGRA</sequence>
<dbReference type="SMART" id="SM00448">
    <property type="entry name" value="REC"/>
    <property type="match status" value="1"/>
</dbReference>
<evidence type="ECO:0000256" key="1">
    <source>
        <dbReference type="ARBA" id="ARBA00022553"/>
    </source>
</evidence>
<evidence type="ECO:0000256" key="2">
    <source>
        <dbReference type="PROSITE-ProRule" id="PRU00169"/>
    </source>
</evidence>
<evidence type="ECO:0000313" key="6">
    <source>
        <dbReference type="Proteomes" id="UP000334340"/>
    </source>
</evidence>
<accession>A0A564ZID9</accession>
<dbReference type="PANTHER" id="PTHR44591">
    <property type="entry name" value="STRESS RESPONSE REGULATOR PROTEIN 1"/>
    <property type="match status" value="1"/>
</dbReference>
<dbReference type="EMBL" id="CABIKM010000022">
    <property type="protein sequence ID" value="VUZ85099.1"/>
    <property type="molecule type" value="Genomic_DNA"/>
</dbReference>
<dbReference type="SUPFAM" id="SSF52172">
    <property type="entry name" value="CheY-like"/>
    <property type="match status" value="1"/>
</dbReference>
<protein>
    <submittedName>
        <fullName evidence="5">Response regulator receiver</fullName>
    </submittedName>
</protein>
<keyword evidence="1" id="KW-0597">Phosphoprotein</keyword>
<dbReference type="InterPro" id="IPR036388">
    <property type="entry name" value="WH-like_DNA-bd_sf"/>
</dbReference>
<gene>
    <name evidence="5" type="ORF">MELA_01475</name>
</gene>
<organism evidence="5 6">
    <name type="scientific">Candidatus Methylomirabilis lanthanidiphila</name>
    <dbReference type="NCBI Taxonomy" id="2211376"/>
    <lineage>
        <taxon>Bacteria</taxon>
        <taxon>Candidatus Methylomirabilota</taxon>
        <taxon>Candidatus Methylomirabilia</taxon>
        <taxon>Candidatus Methylomirabilales</taxon>
        <taxon>Candidatus Methylomirabilaceae</taxon>
        <taxon>Candidatus Methylomirabilis</taxon>
    </lineage>
</organism>
<dbReference type="PROSITE" id="PS50921">
    <property type="entry name" value="ANTAR"/>
    <property type="match status" value="1"/>
</dbReference>
<dbReference type="PROSITE" id="PS50110">
    <property type="entry name" value="RESPONSE_REGULATORY"/>
    <property type="match status" value="1"/>
</dbReference>
<dbReference type="GO" id="GO:0000160">
    <property type="term" value="P:phosphorelay signal transduction system"/>
    <property type="evidence" value="ECO:0007669"/>
    <property type="project" value="InterPro"/>
</dbReference>
<keyword evidence="6" id="KW-1185">Reference proteome</keyword>
<feature type="domain" description="Response regulatory" evidence="3">
    <location>
        <begin position="4"/>
        <end position="118"/>
    </location>
</feature>
<comment type="caution">
    <text evidence="2">Lacks conserved residue(s) required for the propagation of feature annotation.</text>
</comment>
<dbReference type="PANTHER" id="PTHR44591:SF3">
    <property type="entry name" value="RESPONSE REGULATORY DOMAIN-CONTAINING PROTEIN"/>
    <property type="match status" value="1"/>
</dbReference>
<dbReference type="Proteomes" id="UP000334340">
    <property type="component" value="Unassembled WGS sequence"/>
</dbReference>
<proteinExistence type="predicted"/>
<dbReference type="Pfam" id="PF00072">
    <property type="entry name" value="Response_reg"/>
    <property type="match status" value="1"/>
</dbReference>
<dbReference type="SMART" id="SM01012">
    <property type="entry name" value="ANTAR"/>
    <property type="match status" value="1"/>
</dbReference>
<dbReference type="Gene3D" id="1.10.10.10">
    <property type="entry name" value="Winged helix-like DNA-binding domain superfamily/Winged helix DNA-binding domain"/>
    <property type="match status" value="1"/>
</dbReference>
<evidence type="ECO:0000259" key="3">
    <source>
        <dbReference type="PROSITE" id="PS50110"/>
    </source>
</evidence>
<dbReference type="InterPro" id="IPR001789">
    <property type="entry name" value="Sig_transdc_resp-reg_receiver"/>
</dbReference>
<dbReference type="InterPro" id="IPR011006">
    <property type="entry name" value="CheY-like_superfamily"/>
</dbReference>
<dbReference type="Gene3D" id="3.40.50.2300">
    <property type="match status" value="1"/>
</dbReference>
<dbReference type="AlphaFoldDB" id="A0A564ZID9"/>
<dbReference type="InterPro" id="IPR008327">
    <property type="entry name" value="Sig_transdc_resp-reg_antiterm"/>
</dbReference>
<evidence type="ECO:0000313" key="5">
    <source>
        <dbReference type="EMBL" id="VUZ85099.1"/>
    </source>
</evidence>
<reference evidence="5 6" key="1">
    <citation type="submission" date="2019-07" db="EMBL/GenBank/DDBJ databases">
        <authorList>
            <person name="Cremers G."/>
        </authorList>
    </citation>
    <scope>NUCLEOTIDE SEQUENCE [LARGE SCALE GENOMIC DNA]</scope>
</reference>
<evidence type="ECO:0000259" key="4">
    <source>
        <dbReference type="PROSITE" id="PS50921"/>
    </source>
</evidence>
<dbReference type="Pfam" id="PF03861">
    <property type="entry name" value="ANTAR"/>
    <property type="match status" value="1"/>
</dbReference>
<dbReference type="InterPro" id="IPR050595">
    <property type="entry name" value="Bact_response_regulator"/>
</dbReference>
<feature type="domain" description="ANTAR" evidence="4">
    <location>
        <begin position="124"/>
        <end position="185"/>
    </location>
</feature>
<dbReference type="InterPro" id="IPR005561">
    <property type="entry name" value="ANTAR"/>
</dbReference>
<name>A0A564ZID9_9BACT</name>